<dbReference type="Pfam" id="PF00933">
    <property type="entry name" value="Glyco_hydro_3"/>
    <property type="match status" value="1"/>
</dbReference>
<keyword evidence="5" id="KW-0732">Signal</keyword>
<dbReference type="GO" id="GO:0016787">
    <property type="term" value="F:hydrolase activity"/>
    <property type="evidence" value="ECO:0007669"/>
    <property type="project" value="UniProtKB-KW"/>
</dbReference>
<evidence type="ECO:0000313" key="7">
    <source>
        <dbReference type="EMBL" id="MBD8039436.1"/>
    </source>
</evidence>
<gene>
    <name evidence="7" type="ORF">H9625_03040</name>
</gene>
<dbReference type="Gene3D" id="2.60.40.10">
    <property type="entry name" value="Immunoglobulins"/>
    <property type="match status" value="1"/>
</dbReference>
<keyword evidence="3" id="KW-0119">Carbohydrate metabolism</keyword>
<dbReference type="PROSITE" id="PS00775">
    <property type="entry name" value="GLYCOSYL_HYDROL_F3"/>
    <property type="match status" value="1"/>
</dbReference>
<proteinExistence type="inferred from homology"/>
<keyword evidence="2 4" id="KW-0378">Hydrolase</keyword>
<reference evidence="7 8" key="1">
    <citation type="submission" date="2020-08" db="EMBL/GenBank/DDBJ databases">
        <title>A Genomic Blueprint of the Chicken Gut Microbiome.</title>
        <authorList>
            <person name="Gilroy R."/>
            <person name="Ravi A."/>
            <person name="Getino M."/>
            <person name="Pursley I."/>
            <person name="Horton D.L."/>
            <person name="Alikhan N.-F."/>
            <person name="Baker D."/>
            <person name="Gharbi K."/>
            <person name="Hall N."/>
            <person name="Watson M."/>
            <person name="Adriaenssens E.M."/>
            <person name="Foster-Nyarko E."/>
            <person name="Jarju S."/>
            <person name="Secka A."/>
            <person name="Antonio M."/>
            <person name="Oren A."/>
            <person name="Chaudhuri R."/>
            <person name="La Ragione R.M."/>
            <person name="Hildebrand F."/>
            <person name="Pallen M.J."/>
        </authorList>
    </citation>
    <scope>NUCLEOTIDE SEQUENCE [LARGE SCALE GENOMIC DNA]</scope>
    <source>
        <strain evidence="7 8">Sa1CVN1</strain>
    </source>
</reference>
<dbReference type="PRINTS" id="PR00133">
    <property type="entry name" value="GLHYDRLASE3"/>
</dbReference>
<dbReference type="InterPro" id="IPR036881">
    <property type="entry name" value="Glyco_hydro_3_C_sf"/>
</dbReference>
<keyword evidence="4" id="KW-0326">Glycosidase</keyword>
<dbReference type="SUPFAM" id="SSF52279">
    <property type="entry name" value="Beta-D-glucan exohydrolase, C-terminal domain"/>
    <property type="match status" value="1"/>
</dbReference>
<dbReference type="PANTHER" id="PTHR42715">
    <property type="entry name" value="BETA-GLUCOSIDASE"/>
    <property type="match status" value="1"/>
</dbReference>
<dbReference type="InterPro" id="IPR002772">
    <property type="entry name" value="Glyco_hydro_3_C"/>
</dbReference>
<dbReference type="Proteomes" id="UP000620874">
    <property type="component" value="Unassembled WGS sequence"/>
</dbReference>
<accession>A0ABR8Y5F1</accession>
<feature type="signal peptide" evidence="5">
    <location>
        <begin position="1"/>
        <end position="21"/>
    </location>
</feature>
<feature type="domain" description="Fibronectin type III-like" evidence="6">
    <location>
        <begin position="658"/>
        <end position="728"/>
    </location>
</feature>
<evidence type="ECO:0000256" key="1">
    <source>
        <dbReference type="ARBA" id="ARBA00005336"/>
    </source>
</evidence>
<dbReference type="Gene3D" id="3.20.20.300">
    <property type="entry name" value="Glycoside hydrolase, family 3, N-terminal domain"/>
    <property type="match status" value="1"/>
</dbReference>
<dbReference type="InterPro" id="IPR019800">
    <property type="entry name" value="Glyco_hydro_3_AS"/>
</dbReference>
<evidence type="ECO:0000256" key="5">
    <source>
        <dbReference type="SAM" id="SignalP"/>
    </source>
</evidence>
<sequence>MKKQLLTICAGVALSLSAPMAQTVETLPVYLDDSQPIEARVQDALSRMTVEEKARLSYAQGKFSSPGCPRLGIPELWYSDGPHGVRAEINWNDWGYAGWTSDSCTAFPALTCLAATWNLELSGKYGKALGEEALYRGKDVQLGPGVNIYRTPLNGRNFEYMGEDPYLAAEMCVPYIQELQKNGVAACVKHYALNNQELWRGHIDVEVSDRALYEIYLPAFKAAVERGGAWSIMGAYNKVRGTHATHHKLLNNDILKGEWKFDGCVVTDWGAAHDTYEAAMYGLDLEMGSYTNGLTSESEFGYDDYYLGKAYLKMIKEGKIPMEVVDDKAGRVLRLIFRTAMNRKKSFGSMASPAHYQVAYEVATEGTVLLKNGNGKKQAGLLPVVPGAYKNILVVGDNAVRNLMQGGGSSELKPKDFISPLDGLRKKYGNVTYAQGYKAGRPMYGNVEEIPQAVMDSLREDAVAKAKEADLVIYVGGLNKNHQQDCEAGDRITYNLPFGQDELIRSLLGVNKNMVVVLISGNAVAMPWLDDVPSVVQTWYLGTITGNALADVLSGEVNPSGKLPFSYPVKLEDCPAHAFDALCYPGDSIREVYKEDILVGYRWYDTKKIEPMFPFGYGMSYTTFEYGKPAVSAKAMNQDGSLTVSVKVKNTGTVAGKEIVQLYIGDEKCSVLRPVKELKGFRKVALRPGEEKEVTFTVTPDALKFFDDKRHEWVAEPGKFKAYIGASSADIRGTVSFELL</sequence>
<dbReference type="Gene3D" id="3.40.50.1700">
    <property type="entry name" value="Glycoside hydrolase family 3 C-terminal domain"/>
    <property type="match status" value="1"/>
</dbReference>
<organism evidence="7 8">
    <name type="scientific">Phocaeicola intestinalis</name>
    <dbReference type="NCBI Taxonomy" id="2762212"/>
    <lineage>
        <taxon>Bacteria</taxon>
        <taxon>Pseudomonadati</taxon>
        <taxon>Bacteroidota</taxon>
        <taxon>Bacteroidia</taxon>
        <taxon>Bacteroidales</taxon>
        <taxon>Bacteroidaceae</taxon>
        <taxon>Phocaeicola</taxon>
    </lineage>
</organism>
<dbReference type="InterPro" id="IPR026891">
    <property type="entry name" value="Fn3-like"/>
</dbReference>
<evidence type="ECO:0000259" key="6">
    <source>
        <dbReference type="SMART" id="SM01217"/>
    </source>
</evidence>
<dbReference type="SUPFAM" id="SSF51445">
    <property type="entry name" value="(Trans)glycosidases"/>
    <property type="match status" value="1"/>
</dbReference>
<evidence type="ECO:0000256" key="4">
    <source>
        <dbReference type="RuleBase" id="RU361161"/>
    </source>
</evidence>
<dbReference type="Pfam" id="PF14310">
    <property type="entry name" value="Fn3-like"/>
    <property type="match status" value="1"/>
</dbReference>
<comment type="similarity">
    <text evidence="1 4">Belongs to the glycosyl hydrolase 3 family.</text>
</comment>
<dbReference type="SMART" id="SM01217">
    <property type="entry name" value="Fn3_like"/>
    <property type="match status" value="1"/>
</dbReference>
<dbReference type="Pfam" id="PF01915">
    <property type="entry name" value="Glyco_hydro_3_C"/>
    <property type="match status" value="1"/>
</dbReference>
<dbReference type="RefSeq" id="WP_191762968.1">
    <property type="nucleotide sequence ID" value="NZ_JACSPP010000005.1"/>
</dbReference>
<feature type="chain" id="PRO_5046736622" evidence="5">
    <location>
        <begin position="22"/>
        <end position="740"/>
    </location>
</feature>
<evidence type="ECO:0000256" key="2">
    <source>
        <dbReference type="ARBA" id="ARBA00022801"/>
    </source>
</evidence>
<protein>
    <submittedName>
        <fullName evidence="7">Glycoside hydrolase family 3 C-terminal domain-containing protein</fullName>
    </submittedName>
</protein>
<dbReference type="EMBL" id="JACSPP010000005">
    <property type="protein sequence ID" value="MBD8039436.1"/>
    <property type="molecule type" value="Genomic_DNA"/>
</dbReference>
<dbReference type="InterPro" id="IPR050288">
    <property type="entry name" value="Cellulose_deg_GH3"/>
</dbReference>
<comment type="caution">
    <text evidence="7">The sequence shown here is derived from an EMBL/GenBank/DDBJ whole genome shotgun (WGS) entry which is preliminary data.</text>
</comment>
<dbReference type="InterPro" id="IPR001764">
    <property type="entry name" value="Glyco_hydro_3_N"/>
</dbReference>
<dbReference type="PANTHER" id="PTHR42715:SF10">
    <property type="entry name" value="BETA-GLUCOSIDASE"/>
    <property type="match status" value="1"/>
</dbReference>
<name>A0ABR8Y5F1_9BACT</name>
<evidence type="ECO:0000313" key="8">
    <source>
        <dbReference type="Proteomes" id="UP000620874"/>
    </source>
</evidence>
<evidence type="ECO:0000256" key="3">
    <source>
        <dbReference type="ARBA" id="ARBA00023277"/>
    </source>
</evidence>
<dbReference type="InterPro" id="IPR017853">
    <property type="entry name" value="GH"/>
</dbReference>
<keyword evidence="8" id="KW-1185">Reference proteome</keyword>
<dbReference type="InterPro" id="IPR013783">
    <property type="entry name" value="Ig-like_fold"/>
</dbReference>
<dbReference type="InterPro" id="IPR036962">
    <property type="entry name" value="Glyco_hydro_3_N_sf"/>
</dbReference>